<dbReference type="AlphaFoldDB" id="A0A563U4B6"/>
<keyword evidence="1" id="KW-1133">Transmembrane helix</keyword>
<evidence type="ECO:0000313" key="2">
    <source>
        <dbReference type="EMBL" id="TWR26194.1"/>
    </source>
</evidence>
<feature type="transmembrane region" description="Helical" evidence="1">
    <location>
        <begin position="78"/>
        <end position="101"/>
    </location>
</feature>
<feature type="transmembrane region" description="Helical" evidence="1">
    <location>
        <begin position="7"/>
        <end position="26"/>
    </location>
</feature>
<feature type="transmembrane region" description="Helical" evidence="1">
    <location>
        <begin position="46"/>
        <end position="66"/>
    </location>
</feature>
<evidence type="ECO:0000313" key="3">
    <source>
        <dbReference type="Proteomes" id="UP000318010"/>
    </source>
</evidence>
<proteinExistence type="predicted"/>
<gene>
    <name evidence="2" type="ORF">FPZ42_11240</name>
</gene>
<dbReference type="RefSeq" id="WP_146271384.1">
    <property type="nucleotide sequence ID" value="NZ_VOEI01000003.1"/>
</dbReference>
<evidence type="ECO:0000256" key="1">
    <source>
        <dbReference type="SAM" id="Phobius"/>
    </source>
</evidence>
<keyword evidence="1" id="KW-0812">Transmembrane</keyword>
<dbReference type="Proteomes" id="UP000318010">
    <property type="component" value="Unassembled WGS sequence"/>
</dbReference>
<keyword evidence="1" id="KW-0472">Membrane</keyword>
<dbReference type="OrthoDB" id="2678466at2"/>
<reference evidence="2 3" key="1">
    <citation type="submission" date="2019-07" db="EMBL/GenBank/DDBJ databases">
        <authorList>
            <person name="Kim J."/>
        </authorList>
    </citation>
    <scope>NUCLEOTIDE SEQUENCE [LARGE SCALE GENOMIC DNA]</scope>
    <source>
        <strain evidence="2 3">MJ1a</strain>
    </source>
</reference>
<protein>
    <recommendedName>
        <fullName evidence="4">DUF4149 domain-containing protein</fullName>
    </recommendedName>
</protein>
<accession>A0A563U4B6</accession>
<organism evidence="2 3">
    <name type="scientific">Mucilaginibacter achroorhodeus</name>
    <dbReference type="NCBI Taxonomy" id="2599294"/>
    <lineage>
        <taxon>Bacteria</taxon>
        <taxon>Pseudomonadati</taxon>
        <taxon>Bacteroidota</taxon>
        <taxon>Sphingobacteriia</taxon>
        <taxon>Sphingobacteriales</taxon>
        <taxon>Sphingobacteriaceae</taxon>
        <taxon>Mucilaginibacter</taxon>
    </lineage>
</organism>
<dbReference type="EMBL" id="VOEI01000003">
    <property type="protein sequence ID" value="TWR26194.1"/>
    <property type="molecule type" value="Genomic_DNA"/>
</dbReference>
<feature type="transmembrane region" description="Helical" evidence="1">
    <location>
        <begin position="113"/>
        <end position="135"/>
    </location>
</feature>
<comment type="caution">
    <text evidence="2">The sequence shown here is derived from an EMBL/GenBank/DDBJ whole genome shotgun (WGS) entry which is preliminary data.</text>
</comment>
<keyword evidence="3" id="KW-1185">Reference proteome</keyword>
<evidence type="ECO:0008006" key="4">
    <source>
        <dbReference type="Google" id="ProtNLM"/>
    </source>
</evidence>
<name>A0A563U4B6_9SPHI</name>
<sequence length="139" mass="15846">MEKTLQEVVKLAGVGQLLLATVSLIVPKVFKWPQELSKVQPMIKKLFWVYAVYILVINSSFGLLSVTMSGQLINATPLACAVTGFIAVYWISRLAIQFLYFDRTNFPKGVWPLIKEMVLVTAFVFFSIVYSYSFYLNFK</sequence>